<accession>A0AAN7TD58</accession>
<dbReference type="EMBL" id="JAVRRJ010000001">
    <property type="protein sequence ID" value="KAK5090914.1"/>
    <property type="molecule type" value="Genomic_DNA"/>
</dbReference>
<protein>
    <submittedName>
        <fullName evidence="3">Uncharacterized protein</fullName>
    </submittedName>
</protein>
<keyword evidence="2" id="KW-0472">Membrane</keyword>
<comment type="caution">
    <text evidence="3">The sequence shown here is derived from an EMBL/GenBank/DDBJ whole genome shotgun (WGS) entry which is preliminary data.</text>
</comment>
<dbReference type="Proteomes" id="UP001309876">
    <property type="component" value="Unassembled WGS sequence"/>
</dbReference>
<feature type="region of interest" description="Disordered" evidence="1">
    <location>
        <begin position="198"/>
        <end position="256"/>
    </location>
</feature>
<organism evidence="3 4">
    <name type="scientific">Lithohypha guttulata</name>
    <dbReference type="NCBI Taxonomy" id="1690604"/>
    <lineage>
        <taxon>Eukaryota</taxon>
        <taxon>Fungi</taxon>
        <taxon>Dikarya</taxon>
        <taxon>Ascomycota</taxon>
        <taxon>Pezizomycotina</taxon>
        <taxon>Eurotiomycetes</taxon>
        <taxon>Chaetothyriomycetidae</taxon>
        <taxon>Chaetothyriales</taxon>
        <taxon>Trichomeriaceae</taxon>
        <taxon>Lithohypha</taxon>
    </lineage>
</organism>
<feature type="compositionally biased region" description="Polar residues" evidence="1">
    <location>
        <begin position="214"/>
        <end position="256"/>
    </location>
</feature>
<evidence type="ECO:0000256" key="1">
    <source>
        <dbReference type="SAM" id="MobiDB-lite"/>
    </source>
</evidence>
<dbReference type="AlphaFoldDB" id="A0AAN7TD58"/>
<name>A0AAN7TD58_9EURO</name>
<evidence type="ECO:0000313" key="4">
    <source>
        <dbReference type="Proteomes" id="UP001309876"/>
    </source>
</evidence>
<gene>
    <name evidence="3" type="ORF">LTR05_001092</name>
</gene>
<proteinExistence type="predicted"/>
<keyword evidence="4" id="KW-1185">Reference proteome</keyword>
<keyword evidence="2" id="KW-0812">Transmembrane</keyword>
<feature type="transmembrane region" description="Helical" evidence="2">
    <location>
        <begin position="14"/>
        <end position="37"/>
    </location>
</feature>
<feature type="compositionally biased region" description="Low complexity" evidence="1">
    <location>
        <begin position="105"/>
        <end position="116"/>
    </location>
</feature>
<keyword evidence="2" id="KW-1133">Transmembrane helix</keyword>
<dbReference type="CDD" id="cd12087">
    <property type="entry name" value="TM_EGFR-like"/>
    <property type="match status" value="1"/>
</dbReference>
<feature type="region of interest" description="Disordered" evidence="1">
    <location>
        <begin position="74"/>
        <end position="123"/>
    </location>
</feature>
<reference evidence="3 4" key="1">
    <citation type="submission" date="2023-08" db="EMBL/GenBank/DDBJ databases">
        <title>Black Yeasts Isolated from many extreme environments.</title>
        <authorList>
            <person name="Coleine C."/>
            <person name="Stajich J.E."/>
            <person name="Selbmann L."/>
        </authorList>
    </citation>
    <scope>NUCLEOTIDE SEQUENCE [LARGE SCALE GENOMIC DNA]</scope>
    <source>
        <strain evidence="3 4">CCFEE 5910</strain>
    </source>
</reference>
<sequence>MHVLLERDQKERNWMIIVGIAGAFAVIAGLGVLTIWYRHRKHKHINDIHRRRSAVLDTVAGMGKGKYAKLDDEEEMSIVKQSVPPKSPVRSYITAHGVRPRSQSRSRSSSRSTSSSNIPTTEQLAIPYADLGESTDSTKLYHADWEQVEQWEAEQQAALDPTGSKTHESQFFSDHYIPDEQELRLSVPEPALPRPYDAYEQRGRSWTPHDGLTRGSSCSPASQVMSRKASMLQSRSRGTSPSGLWQDVTNLLQKKG</sequence>
<evidence type="ECO:0000313" key="3">
    <source>
        <dbReference type="EMBL" id="KAK5090914.1"/>
    </source>
</evidence>
<evidence type="ECO:0000256" key="2">
    <source>
        <dbReference type="SAM" id="Phobius"/>
    </source>
</evidence>